<dbReference type="HOGENOM" id="CLU_058793_1_0_11"/>
<reference evidence="3" key="1">
    <citation type="submission" date="2009-09" db="EMBL/GenBank/DDBJ databases">
        <title>The complete genome of Kribbella flavida DSM 17836.</title>
        <authorList>
            <consortium name="US DOE Joint Genome Institute (JGI-PGF)"/>
            <person name="Lucas S."/>
            <person name="Copeland A."/>
            <person name="Lapidus A."/>
            <person name="Glavina del Rio T."/>
            <person name="Dalin E."/>
            <person name="Tice H."/>
            <person name="Bruce D."/>
            <person name="Goodwin L."/>
            <person name="Pitluck S."/>
            <person name="Kyrpides N."/>
            <person name="Mavromatis K."/>
            <person name="Ivanova N."/>
            <person name="Saunders E."/>
            <person name="Brettin T."/>
            <person name="Detter J.C."/>
            <person name="Han C."/>
            <person name="Larimer F."/>
            <person name="Land M."/>
            <person name="Hauser L."/>
            <person name="Markowitz V."/>
            <person name="Cheng J.-F."/>
            <person name="Hugenholtz P."/>
            <person name="Woyke T."/>
            <person name="Wu D."/>
            <person name="Pukall R."/>
            <person name="Klenk H.-P."/>
            <person name="Eisen J.A."/>
        </authorList>
    </citation>
    <scope>NUCLEOTIDE SEQUENCE [LARGE SCALE GENOMIC DNA]</scope>
    <source>
        <strain evidence="3">DSM 17836 / JCM 10339 / NBRC 14399</strain>
    </source>
</reference>
<dbReference type="STRING" id="479435.Kfla_0546"/>
<feature type="domain" description="Fido" evidence="1">
    <location>
        <begin position="96"/>
        <end position="241"/>
    </location>
</feature>
<dbReference type="PROSITE" id="PS51459">
    <property type="entry name" value="FIDO"/>
    <property type="match status" value="1"/>
</dbReference>
<gene>
    <name evidence="2" type="ordered locus">Kfla_0546</name>
</gene>
<dbReference type="KEGG" id="kfl:Kfla_0546"/>
<organism evidence="2 3">
    <name type="scientific">Kribbella flavida (strain DSM 17836 / JCM 10339 / NBRC 14399)</name>
    <dbReference type="NCBI Taxonomy" id="479435"/>
    <lineage>
        <taxon>Bacteria</taxon>
        <taxon>Bacillati</taxon>
        <taxon>Actinomycetota</taxon>
        <taxon>Actinomycetes</taxon>
        <taxon>Propionibacteriales</taxon>
        <taxon>Kribbellaceae</taxon>
        <taxon>Kribbella</taxon>
    </lineage>
</organism>
<dbReference type="RefSeq" id="WP_012918224.1">
    <property type="nucleotide sequence ID" value="NC_013729.1"/>
</dbReference>
<reference evidence="2 3" key="2">
    <citation type="journal article" date="2010" name="Stand. Genomic Sci.">
        <title>Complete genome sequence of Kribbella flavida type strain (IFO 14399).</title>
        <authorList>
            <person name="Pukall R."/>
            <person name="Lapidus A."/>
            <person name="Glavina Del Rio T."/>
            <person name="Copeland A."/>
            <person name="Tice H."/>
            <person name="Cheng J.-F."/>
            <person name="Lucas S."/>
            <person name="Chen F."/>
            <person name="Nolan M."/>
            <person name="LaButti K."/>
            <person name="Pati A."/>
            <person name="Ivanova N."/>
            <person name="Mavrommatis K."/>
            <person name="Mikhailova N."/>
            <person name="Pitluck S."/>
            <person name="Bruce D."/>
            <person name="Goodwin L."/>
            <person name="Land M."/>
            <person name="Hauser L."/>
            <person name="Chang Y.-J."/>
            <person name="Jeffries C.D."/>
            <person name="Chen A."/>
            <person name="Palaniappan K."/>
            <person name="Chain P."/>
            <person name="Rohde M."/>
            <person name="Goeker M."/>
            <person name="Bristow J."/>
            <person name="Eisen J.A."/>
            <person name="Markowitz V."/>
            <person name="Hugenholtz P."/>
            <person name="Kyrpides N.C."/>
            <person name="Klenk H.-P."/>
            <person name="Brettin T."/>
        </authorList>
    </citation>
    <scope>NUCLEOTIDE SEQUENCE [LARGE SCALE GENOMIC DNA]</scope>
    <source>
        <strain evidence="3">DSM 17836 / JCM 10339 / NBRC 14399</strain>
    </source>
</reference>
<dbReference type="EMBL" id="CP001736">
    <property type="protein sequence ID" value="ADB29668.1"/>
    <property type="molecule type" value="Genomic_DNA"/>
</dbReference>
<sequence length="261" mass="26938">MTADVFAPLAALEGVGSAARAARDAVDVLLRDRGLRRVGADVTAEALLRGAHASAALAGSPSTLAEVREGTGDALASGAVRMTRELMSLARQADTAPVQVWTRLHQLAAADLAPADQLGHLRTSREPLPDDIPGLPPAPPADVMWERLSGLAKALTTATTAPGLVVAAIVHAELAVLRPFPVANGLVARAAERVLLVARGTDQVAVTVPEVGHLELGASYARGLTDYAEGGVSGVQSWLLRECEVVALAAERSPLNNSARS</sequence>
<dbReference type="Proteomes" id="UP000007967">
    <property type="component" value="Chromosome"/>
</dbReference>
<accession>D2PW11</accession>
<evidence type="ECO:0000259" key="1">
    <source>
        <dbReference type="PROSITE" id="PS51459"/>
    </source>
</evidence>
<dbReference type="InterPro" id="IPR036597">
    <property type="entry name" value="Fido-like_dom_sf"/>
</dbReference>
<dbReference type="Gene3D" id="1.10.3290.10">
    <property type="entry name" value="Fido-like domain"/>
    <property type="match status" value="1"/>
</dbReference>
<dbReference type="eggNOG" id="COG3177">
    <property type="taxonomic scope" value="Bacteria"/>
</dbReference>
<protein>
    <submittedName>
        <fullName evidence="2">Filamentation induced by cAMP protein Fic</fullName>
    </submittedName>
</protein>
<name>D2PW11_KRIFD</name>
<evidence type="ECO:0000313" key="2">
    <source>
        <dbReference type="EMBL" id="ADB29668.1"/>
    </source>
</evidence>
<dbReference type="InterPro" id="IPR003812">
    <property type="entry name" value="Fido"/>
</dbReference>
<proteinExistence type="predicted"/>
<evidence type="ECO:0000313" key="3">
    <source>
        <dbReference type="Proteomes" id="UP000007967"/>
    </source>
</evidence>
<dbReference type="AlphaFoldDB" id="D2PW11"/>
<dbReference type="OrthoDB" id="5241763at2"/>
<keyword evidence="3" id="KW-1185">Reference proteome</keyword>
<dbReference type="SUPFAM" id="SSF140931">
    <property type="entry name" value="Fic-like"/>
    <property type="match status" value="1"/>
</dbReference>